<protein>
    <submittedName>
        <fullName evidence="2">Uncharacterized protein</fullName>
    </submittedName>
</protein>
<keyword evidence="1" id="KW-1133">Transmembrane helix</keyword>
<dbReference type="AlphaFoldDB" id="A0A7Y6NP87"/>
<sequence length="88" mass="10098">MTLDQFQALKLWHQQHAQFAPLEKEAWEAVVTLWLIGCVGGPVALLIGRGFIAALTFALLFLPRAYVWLRRRLHRAGIVRCDWMAALR</sequence>
<dbReference type="Proteomes" id="UP000529637">
    <property type="component" value="Unassembled WGS sequence"/>
</dbReference>
<keyword evidence="3" id="KW-1185">Reference proteome</keyword>
<keyword evidence="1" id="KW-0812">Transmembrane</keyword>
<name>A0A7Y6NP87_9BURK</name>
<keyword evidence="1" id="KW-0472">Membrane</keyword>
<reference evidence="2 3" key="1">
    <citation type="submission" date="2020-06" db="EMBL/GenBank/DDBJ databases">
        <title>Schlegella sp. ID0723 isolated from air conditioner.</title>
        <authorList>
            <person name="Kim D.Y."/>
            <person name="Kim D.-U."/>
        </authorList>
    </citation>
    <scope>NUCLEOTIDE SEQUENCE [LARGE SCALE GENOMIC DNA]</scope>
    <source>
        <strain evidence="2 3">ID0723</strain>
    </source>
</reference>
<accession>A0A7Y6NP87</accession>
<gene>
    <name evidence="2" type="ORF">HQN59_13805</name>
</gene>
<dbReference type="RefSeq" id="WP_176069691.1">
    <property type="nucleotide sequence ID" value="NZ_JABWMJ010000006.1"/>
</dbReference>
<evidence type="ECO:0000313" key="2">
    <source>
        <dbReference type="EMBL" id="NUZ06835.1"/>
    </source>
</evidence>
<comment type="caution">
    <text evidence="2">The sequence shown here is derived from an EMBL/GenBank/DDBJ whole genome shotgun (WGS) entry which is preliminary data.</text>
</comment>
<organism evidence="2 3">
    <name type="scientific">Piscinibacter koreensis</name>
    <dbReference type="NCBI Taxonomy" id="2742824"/>
    <lineage>
        <taxon>Bacteria</taxon>
        <taxon>Pseudomonadati</taxon>
        <taxon>Pseudomonadota</taxon>
        <taxon>Betaproteobacteria</taxon>
        <taxon>Burkholderiales</taxon>
        <taxon>Sphaerotilaceae</taxon>
        <taxon>Piscinibacter</taxon>
    </lineage>
</organism>
<evidence type="ECO:0000313" key="3">
    <source>
        <dbReference type="Proteomes" id="UP000529637"/>
    </source>
</evidence>
<evidence type="ECO:0000256" key="1">
    <source>
        <dbReference type="SAM" id="Phobius"/>
    </source>
</evidence>
<dbReference type="EMBL" id="JABWMJ010000006">
    <property type="protein sequence ID" value="NUZ06835.1"/>
    <property type="molecule type" value="Genomic_DNA"/>
</dbReference>
<feature type="transmembrane region" description="Helical" evidence="1">
    <location>
        <begin position="31"/>
        <end position="62"/>
    </location>
</feature>
<proteinExistence type="predicted"/>